<dbReference type="InterPro" id="IPR002156">
    <property type="entry name" value="RNaseH_domain"/>
</dbReference>
<evidence type="ECO:0000259" key="2">
    <source>
        <dbReference type="Pfam" id="PF13966"/>
    </source>
</evidence>
<accession>A0A2Z6MHU8</accession>
<dbReference type="Gene3D" id="3.30.420.10">
    <property type="entry name" value="Ribonuclease H-like superfamily/Ribonuclease H"/>
    <property type="match status" value="1"/>
</dbReference>
<dbReference type="OrthoDB" id="1744872at2759"/>
<gene>
    <name evidence="3" type="ORF">TSUD_54010</name>
</gene>
<feature type="domain" description="RNase H type-1" evidence="1">
    <location>
        <begin position="305"/>
        <end position="400"/>
    </location>
</feature>
<sequence length="402" mass="46274">MCVVNQPKSNGGLGFKRPHHMNEAFLMKMMWNLIKKPDELWCRVLLSKYSRNNDLMVSCRSQPYDSPLWKALAGVWNDFHRHVFWKIGDGRQTNFSLDKWIPNVGELFSSASLNLIDTTLSVRDAQNSEGGWNLNFLRDNLANNIVNQVLALPDPNNGDGPDTMGWEGSNTHQFTVQSAYLLQFGDILTQGGDWKSLWDWEGPHRIQTFIWMAVQERILTNLRRSKWGVGISPLCTRCGRDDETMIHVLRDCIYSIQVWLHLVPSNFITDFFTFDCRNWNFNNINKLGIGANISSWKTTFLTTCCDGACKRGGESSGYGGIFRKSDRRWVKDYIKKIGLCDAFYAELWGMYLGLDMAWKERIPQLIAENDSKILIDIVTDNYKFRGVVATLVQRIRNLIEEC</sequence>
<dbReference type="InterPro" id="IPR036397">
    <property type="entry name" value="RNaseH_sf"/>
</dbReference>
<name>A0A2Z6MHU8_TRISU</name>
<evidence type="ECO:0000313" key="4">
    <source>
        <dbReference type="Proteomes" id="UP000242715"/>
    </source>
</evidence>
<dbReference type="Pfam" id="PF13456">
    <property type="entry name" value="RVT_3"/>
    <property type="match status" value="1"/>
</dbReference>
<protein>
    <recommendedName>
        <fullName evidence="5">Reverse transcriptase zinc-binding domain-containing protein</fullName>
    </recommendedName>
</protein>
<dbReference type="PANTHER" id="PTHR47723:SF13">
    <property type="entry name" value="PUTATIVE-RELATED"/>
    <property type="match status" value="1"/>
</dbReference>
<dbReference type="AlphaFoldDB" id="A0A2Z6MHU8"/>
<dbReference type="InterPro" id="IPR053151">
    <property type="entry name" value="RNase_H-like"/>
</dbReference>
<organism evidence="3 4">
    <name type="scientific">Trifolium subterraneum</name>
    <name type="common">Subterranean clover</name>
    <dbReference type="NCBI Taxonomy" id="3900"/>
    <lineage>
        <taxon>Eukaryota</taxon>
        <taxon>Viridiplantae</taxon>
        <taxon>Streptophyta</taxon>
        <taxon>Embryophyta</taxon>
        <taxon>Tracheophyta</taxon>
        <taxon>Spermatophyta</taxon>
        <taxon>Magnoliopsida</taxon>
        <taxon>eudicotyledons</taxon>
        <taxon>Gunneridae</taxon>
        <taxon>Pentapetalae</taxon>
        <taxon>rosids</taxon>
        <taxon>fabids</taxon>
        <taxon>Fabales</taxon>
        <taxon>Fabaceae</taxon>
        <taxon>Papilionoideae</taxon>
        <taxon>50 kb inversion clade</taxon>
        <taxon>NPAAA clade</taxon>
        <taxon>Hologalegina</taxon>
        <taxon>IRL clade</taxon>
        <taxon>Trifolieae</taxon>
        <taxon>Trifolium</taxon>
    </lineage>
</organism>
<evidence type="ECO:0000259" key="1">
    <source>
        <dbReference type="Pfam" id="PF13456"/>
    </source>
</evidence>
<dbReference type="EMBL" id="DF973460">
    <property type="protein sequence ID" value="GAU31578.1"/>
    <property type="molecule type" value="Genomic_DNA"/>
</dbReference>
<dbReference type="InterPro" id="IPR026960">
    <property type="entry name" value="RVT-Znf"/>
</dbReference>
<dbReference type="GO" id="GO:0003676">
    <property type="term" value="F:nucleic acid binding"/>
    <property type="evidence" value="ECO:0007669"/>
    <property type="project" value="InterPro"/>
</dbReference>
<dbReference type="InterPro" id="IPR044730">
    <property type="entry name" value="RNase_H-like_dom_plant"/>
</dbReference>
<feature type="domain" description="Reverse transcriptase zinc-binding" evidence="2">
    <location>
        <begin position="174"/>
        <end position="259"/>
    </location>
</feature>
<dbReference type="GO" id="GO:0004523">
    <property type="term" value="F:RNA-DNA hybrid ribonuclease activity"/>
    <property type="evidence" value="ECO:0007669"/>
    <property type="project" value="InterPro"/>
</dbReference>
<dbReference type="PANTHER" id="PTHR47723">
    <property type="entry name" value="OS05G0353850 PROTEIN"/>
    <property type="match status" value="1"/>
</dbReference>
<keyword evidence="4" id="KW-1185">Reference proteome</keyword>
<dbReference type="Pfam" id="PF13966">
    <property type="entry name" value="zf-RVT"/>
    <property type="match status" value="1"/>
</dbReference>
<dbReference type="CDD" id="cd06222">
    <property type="entry name" value="RNase_H_like"/>
    <property type="match status" value="1"/>
</dbReference>
<dbReference type="Proteomes" id="UP000242715">
    <property type="component" value="Unassembled WGS sequence"/>
</dbReference>
<dbReference type="SUPFAM" id="SSF53098">
    <property type="entry name" value="Ribonuclease H-like"/>
    <property type="match status" value="1"/>
</dbReference>
<evidence type="ECO:0000313" key="3">
    <source>
        <dbReference type="EMBL" id="GAU31578.1"/>
    </source>
</evidence>
<reference evidence="4" key="1">
    <citation type="journal article" date="2017" name="Front. Plant Sci.">
        <title>Climate Clever Clovers: New Paradigm to Reduce the Environmental Footprint of Ruminants by Breeding Low Methanogenic Forages Utilizing Haplotype Variation.</title>
        <authorList>
            <person name="Kaur P."/>
            <person name="Appels R."/>
            <person name="Bayer P.E."/>
            <person name="Keeble-Gagnere G."/>
            <person name="Wang J."/>
            <person name="Hirakawa H."/>
            <person name="Shirasawa K."/>
            <person name="Vercoe P."/>
            <person name="Stefanova K."/>
            <person name="Durmic Z."/>
            <person name="Nichols P."/>
            <person name="Revell C."/>
            <person name="Isobe S.N."/>
            <person name="Edwards D."/>
            <person name="Erskine W."/>
        </authorList>
    </citation>
    <scope>NUCLEOTIDE SEQUENCE [LARGE SCALE GENOMIC DNA]</scope>
    <source>
        <strain evidence="4">cv. Daliak</strain>
    </source>
</reference>
<evidence type="ECO:0008006" key="5">
    <source>
        <dbReference type="Google" id="ProtNLM"/>
    </source>
</evidence>
<proteinExistence type="predicted"/>
<dbReference type="InterPro" id="IPR012337">
    <property type="entry name" value="RNaseH-like_sf"/>
</dbReference>